<keyword evidence="1" id="KW-1133">Transmembrane helix</keyword>
<accession>A0A9D5NYM0</accession>
<sequence length="128" mass="14635">MKKWMIFGGGIITGVILTMLFLFALAKGKKDDDFKLFEKPGEEVHVNAFKVFQVLDDGAALVNGKSNEKYDIYGGPVYLLINDEGIYYTDDEIIEVPKERVVRKVGVYHYQTKMEFEKTVSVIEIMDK</sequence>
<dbReference type="EMBL" id="SUYC01000003">
    <property type="protein sequence ID" value="MBE6269916.1"/>
    <property type="molecule type" value="Genomic_DNA"/>
</dbReference>
<dbReference type="Proteomes" id="UP000806522">
    <property type="component" value="Unassembled WGS sequence"/>
</dbReference>
<gene>
    <name evidence="2" type="ORF">E7101_03090</name>
</gene>
<evidence type="ECO:0000256" key="1">
    <source>
        <dbReference type="SAM" id="Phobius"/>
    </source>
</evidence>
<keyword evidence="1" id="KW-0812">Transmembrane</keyword>
<proteinExistence type="predicted"/>
<keyword evidence="1" id="KW-0472">Membrane</keyword>
<reference evidence="2" key="1">
    <citation type="submission" date="2019-04" db="EMBL/GenBank/DDBJ databases">
        <title>Evolution of Biomass-Degrading Anaerobic Consortia Revealed by Metagenomics.</title>
        <authorList>
            <person name="Peng X."/>
        </authorList>
    </citation>
    <scope>NUCLEOTIDE SEQUENCE</scope>
    <source>
        <strain evidence="2">SIG140</strain>
    </source>
</reference>
<protein>
    <submittedName>
        <fullName evidence="2">Uncharacterized protein</fullName>
    </submittedName>
</protein>
<comment type="caution">
    <text evidence="2">The sequence shown here is derived from an EMBL/GenBank/DDBJ whole genome shotgun (WGS) entry which is preliminary data.</text>
</comment>
<organism evidence="2 3">
    <name type="scientific">Xylanibacter ruminicola</name>
    <name type="common">Prevotella ruminicola</name>
    <dbReference type="NCBI Taxonomy" id="839"/>
    <lineage>
        <taxon>Bacteria</taxon>
        <taxon>Pseudomonadati</taxon>
        <taxon>Bacteroidota</taxon>
        <taxon>Bacteroidia</taxon>
        <taxon>Bacteroidales</taxon>
        <taxon>Prevotellaceae</taxon>
        <taxon>Xylanibacter</taxon>
    </lineage>
</organism>
<name>A0A9D5NYM0_XYLRU</name>
<feature type="transmembrane region" description="Helical" evidence="1">
    <location>
        <begin position="6"/>
        <end position="26"/>
    </location>
</feature>
<evidence type="ECO:0000313" key="2">
    <source>
        <dbReference type="EMBL" id="MBE6269916.1"/>
    </source>
</evidence>
<dbReference type="AlphaFoldDB" id="A0A9D5NYM0"/>
<evidence type="ECO:0000313" key="3">
    <source>
        <dbReference type="Proteomes" id="UP000806522"/>
    </source>
</evidence>